<dbReference type="Gene3D" id="2.10.109.10">
    <property type="entry name" value="Umud Fragment, subunit A"/>
    <property type="match status" value="1"/>
</dbReference>
<dbReference type="GO" id="GO:0004252">
    <property type="term" value="F:serine-type endopeptidase activity"/>
    <property type="evidence" value="ECO:0007669"/>
    <property type="project" value="UniProtKB-EC"/>
</dbReference>
<keyword evidence="7" id="KW-0805">Transcription regulation</keyword>
<dbReference type="SUPFAM" id="SSF51306">
    <property type="entry name" value="LexA/Signal peptidase"/>
    <property type="match status" value="1"/>
</dbReference>
<dbReference type="EC" id="3.4.21.88" evidence="14"/>
<evidence type="ECO:0000256" key="8">
    <source>
        <dbReference type="ARBA" id="ARBA00023125"/>
    </source>
</evidence>
<dbReference type="InterPro" id="IPR010982">
    <property type="entry name" value="Lambda_DNA-bd_dom_sf"/>
</dbReference>
<dbReference type="PANTHER" id="PTHR33516">
    <property type="entry name" value="LEXA REPRESSOR"/>
    <property type="match status" value="1"/>
</dbReference>
<keyword evidence="11" id="KW-0742">SOS response</keyword>
<comment type="caution">
    <text evidence="14">The sequence shown here is derived from an EMBL/GenBank/DDBJ whole genome shotgun (WGS) entry which is preliminary data.</text>
</comment>
<dbReference type="RefSeq" id="WP_202215663.1">
    <property type="nucleotide sequence ID" value="NZ_BAABXT010000001.1"/>
</dbReference>
<evidence type="ECO:0000256" key="5">
    <source>
        <dbReference type="ARBA" id="ARBA00022801"/>
    </source>
</evidence>
<dbReference type="Pfam" id="PF00717">
    <property type="entry name" value="Peptidase_S24"/>
    <property type="match status" value="1"/>
</dbReference>
<evidence type="ECO:0000313" key="14">
    <source>
        <dbReference type="EMBL" id="MDB7904762.1"/>
    </source>
</evidence>
<dbReference type="GO" id="GO:0006281">
    <property type="term" value="P:DNA repair"/>
    <property type="evidence" value="ECO:0007669"/>
    <property type="project" value="UniProtKB-KW"/>
</dbReference>
<accession>A0AAW6BW41</accession>
<dbReference type="InterPro" id="IPR050077">
    <property type="entry name" value="LexA_repressor"/>
</dbReference>
<dbReference type="NCBIfam" id="TIGR00498">
    <property type="entry name" value="lexA"/>
    <property type="match status" value="1"/>
</dbReference>
<reference evidence="14" key="1">
    <citation type="submission" date="2023-01" db="EMBL/GenBank/DDBJ databases">
        <title>Human gut microbiome strain richness.</title>
        <authorList>
            <person name="Chen-Liaw A."/>
        </authorList>
    </citation>
    <scope>NUCLEOTIDE SEQUENCE</scope>
    <source>
        <strain evidence="14">2225st1_A6_2225SCRN_200828</strain>
    </source>
</reference>
<dbReference type="PROSITE" id="PS50943">
    <property type="entry name" value="HTH_CROC1"/>
    <property type="match status" value="1"/>
</dbReference>
<keyword evidence="9" id="KW-0804">Transcription</keyword>
<keyword evidence="2" id="KW-0678">Repressor</keyword>
<organism evidence="14 15">
    <name type="scientific">Flavonifractor plautii</name>
    <name type="common">Fusobacterium plautii</name>
    <dbReference type="NCBI Taxonomy" id="292800"/>
    <lineage>
        <taxon>Bacteria</taxon>
        <taxon>Bacillati</taxon>
        <taxon>Bacillota</taxon>
        <taxon>Clostridia</taxon>
        <taxon>Eubacteriales</taxon>
        <taxon>Oscillospiraceae</taxon>
        <taxon>Flavonifractor</taxon>
    </lineage>
</organism>
<protein>
    <submittedName>
        <fullName evidence="14">Transcriptional repressor LexA</fullName>
        <ecNumber evidence="14">3.4.21.88</ecNumber>
    </submittedName>
</protein>
<dbReference type="CDD" id="cd06529">
    <property type="entry name" value="S24_LexA-like"/>
    <property type="match status" value="1"/>
</dbReference>
<evidence type="ECO:0000256" key="6">
    <source>
        <dbReference type="ARBA" id="ARBA00022813"/>
    </source>
</evidence>
<dbReference type="PRINTS" id="PR00726">
    <property type="entry name" value="LEXASERPTASE"/>
</dbReference>
<dbReference type="InterPro" id="IPR001387">
    <property type="entry name" value="Cro/C1-type_HTH"/>
</dbReference>
<dbReference type="CDD" id="cd00093">
    <property type="entry name" value="HTH_XRE"/>
    <property type="match status" value="1"/>
</dbReference>
<comment type="similarity">
    <text evidence="1 12">Belongs to the peptidase S24 family.</text>
</comment>
<dbReference type="AlphaFoldDB" id="A0AAW6BW41"/>
<evidence type="ECO:0000256" key="12">
    <source>
        <dbReference type="RuleBase" id="RU003991"/>
    </source>
</evidence>
<gene>
    <name evidence="14" type="primary">lexA</name>
    <name evidence="14" type="ORF">PND83_02105</name>
</gene>
<dbReference type="PANTHER" id="PTHR33516:SF2">
    <property type="entry name" value="LEXA REPRESSOR-RELATED"/>
    <property type="match status" value="1"/>
</dbReference>
<keyword evidence="5 12" id="KW-0378">Hydrolase</keyword>
<dbReference type="GO" id="GO:0006260">
    <property type="term" value="P:DNA replication"/>
    <property type="evidence" value="ECO:0007669"/>
    <property type="project" value="UniProtKB-KW"/>
</dbReference>
<evidence type="ECO:0000256" key="9">
    <source>
        <dbReference type="ARBA" id="ARBA00023163"/>
    </source>
</evidence>
<dbReference type="Proteomes" id="UP001211006">
    <property type="component" value="Unassembled WGS sequence"/>
</dbReference>
<dbReference type="InterPro" id="IPR006197">
    <property type="entry name" value="Peptidase_S24_LexA"/>
</dbReference>
<dbReference type="SUPFAM" id="SSF47413">
    <property type="entry name" value="lambda repressor-like DNA-binding domains"/>
    <property type="match status" value="1"/>
</dbReference>
<keyword evidence="10" id="KW-0234">DNA repair</keyword>
<dbReference type="GO" id="GO:0045892">
    <property type="term" value="P:negative regulation of DNA-templated transcription"/>
    <property type="evidence" value="ECO:0007669"/>
    <property type="project" value="InterPro"/>
</dbReference>
<proteinExistence type="inferred from homology"/>
<evidence type="ECO:0000256" key="3">
    <source>
        <dbReference type="ARBA" id="ARBA00022705"/>
    </source>
</evidence>
<keyword evidence="3" id="KW-0235">DNA replication</keyword>
<keyword evidence="8" id="KW-0238">DNA-binding</keyword>
<evidence type="ECO:0000256" key="1">
    <source>
        <dbReference type="ARBA" id="ARBA00007484"/>
    </source>
</evidence>
<dbReference type="Gene3D" id="1.10.260.40">
    <property type="entry name" value="lambda repressor-like DNA-binding domains"/>
    <property type="match status" value="1"/>
</dbReference>
<dbReference type="GO" id="GO:0009432">
    <property type="term" value="P:SOS response"/>
    <property type="evidence" value="ECO:0007669"/>
    <property type="project" value="UniProtKB-KW"/>
</dbReference>
<dbReference type="InterPro" id="IPR015927">
    <property type="entry name" value="Peptidase_S24_S26A/B/C"/>
</dbReference>
<evidence type="ECO:0000313" key="15">
    <source>
        <dbReference type="Proteomes" id="UP001211006"/>
    </source>
</evidence>
<dbReference type="SMART" id="SM00530">
    <property type="entry name" value="HTH_XRE"/>
    <property type="match status" value="1"/>
</dbReference>
<dbReference type="InterPro" id="IPR036286">
    <property type="entry name" value="LexA/Signal_pep-like_sf"/>
</dbReference>
<dbReference type="Pfam" id="PF13443">
    <property type="entry name" value="HTH_26"/>
    <property type="match status" value="1"/>
</dbReference>
<feature type="domain" description="HTH cro/C1-type" evidence="13">
    <location>
        <begin position="14"/>
        <end position="68"/>
    </location>
</feature>
<evidence type="ECO:0000256" key="11">
    <source>
        <dbReference type="ARBA" id="ARBA00023236"/>
    </source>
</evidence>
<dbReference type="EMBL" id="JAQLWO010000002">
    <property type="protein sequence ID" value="MDB7904762.1"/>
    <property type="molecule type" value="Genomic_DNA"/>
</dbReference>
<sequence length="213" mass="23969">MSSIGNKIVFSRNLRALMEARGKDRKQVCKDLGFKYTTFTDWYNGNKYPRIDKIEMLADYFGVLKSDLIEDKTELPSNAILYNSSHKAPIIGSIPAGYPVLAFEDIEGYADIPYSDEENYFFLRVNGESMKNAGIHTGDLVLIRRQKCADDGQVVAARVNGDEATLKRYKRQGNSVLLLPENPDFEPRIVPVSDFENGDAEIIGIALEVRHTL</sequence>
<evidence type="ECO:0000256" key="7">
    <source>
        <dbReference type="ARBA" id="ARBA00023015"/>
    </source>
</evidence>
<dbReference type="InterPro" id="IPR039418">
    <property type="entry name" value="LexA-like"/>
</dbReference>
<dbReference type="GO" id="GO:0003677">
    <property type="term" value="F:DNA binding"/>
    <property type="evidence" value="ECO:0007669"/>
    <property type="project" value="UniProtKB-KW"/>
</dbReference>
<evidence type="ECO:0000256" key="2">
    <source>
        <dbReference type="ARBA" id="ARBA00022491"/>
    </source>
</evidence>
<keyword evidence="4" id="KW-0227">DNA damage</keyword>
<evidence type="ECO:0000256" key="4">
    <source>
        <dbReference type="ARBA" id="ARBA00022763"/>
    </source>
</evidence>
<evidence type="ECO:0000259" key="13">
    <source>
        <dbReference type="PROSITE" id="PS50943"/>
    </source>
</evidence>
<keyword evidence="6 12" id="KW-0068">Autocatalytic cleavage</keyword>
<name>A0AAW6BW41_FLAPL</name>
<dbReference type="InterPro" id="IPR006200">
    <property type="entry name" value="LexA"/>
</dbReference>
<evidence type="ECO:0000256" key="10">
    <source>
        <dbReference type="ARBA" id="ARBA00023204"/>
    </source>
</evidence>